<name>A0AA39LT96_9BILA</name>
<dbReference type="InterPro" id="IPR001304">
    <property type="entry name" value="C-type_lectin-like"/>
</dbReference>
<dbReference type="PANTHER" id="PTHR22803">
    <property type="entry name" value="MANNOSE, PHOSPHOLIPASE, LECTIN RECEPTOR RELATED"/>
    <property type="match status" value="1"/>
</dbReference>
<feature type="domain" description="C-type lectin" evidence="1">
    <location>
        <begin position="161"/>
        <end position="275"/>
    </location>
</feature>
<dbReference type="EMBL" id="JAUCMV010000003">
    <property type="protein sequence ID" value="KAK0409351.1"/>
    <property type="molecule type" value="Genomic_DNA"/>
</dbReference>
<dbReference type="Gene3D" id="3.10.100.10">
    <property type="entry name" value="Mannose-Binding Protein A, subunit A"/>
    <property type="match status" value="1"/>
</dbReference>
<dbReference type="SUPFAM" id="SSF56436">
    <property type="entry name" value="C-type lectin-like"/>
    <property type="match status" value="1"/>
</dbReference>
<evidence type="ECO:0000313" key="2">
    <source>
        <dbReference type="EMBL" id="KAK0409351.1"/>
    </source>
</evidence>
<dbReference type="PROSITE" id="PS50041">
    <property type="entry name" value="C_TYPE_LECTIN_2"/>
    <property type="match status" value="1"/>
</dbReference>
<dbReference type="SMART" id="SM00034">
    <property type="entry name" value="CLECT"/>
    <property type="match status" value="1"/>
</dbReference>
<evidence type="ECO:0000259" key="1">
    <source>
        <dbReference type="PROSITE" id="PS50041"/>
    </source>
</evidence>
<dbReference type="InterPro" id="IPR016187">
    <property type="entry name" value="CTDL_fold"/>
</dbReference>
<reference evidence="2" key="1">
    <citation type="submission" date="2023-06" db="EMBL/GenBank/DDBJ databases">
        <title>Genomic analysis of the entomopathogenic nematode Steinernema hermaphroditum.</title>
        <authorList>
            <person name="Schwarz E.M."/>
            <person name="Heppert J.K."/>
            <person name="Baniya A."/>
            <person name="Schwartz H.T."/>
            <person name="Tan C.-H."/>
            <person name="Antoshechkin I."/>
            <person name="Sternberg P.W."/>
            <person name="Goodrich-Blair H."/>
            <person name="Dillman A.R."/>
        </authorList>
    </citation>
    <scope>NUCLEOTIDE SEQUENCE</scope>
    <source>
        <strain evidence="2">PS9179</strain>
        <tissue evidence="2">Whole animal</tissue>
    </source>
</reference>
<gene>
    <name evidence="2" type="ORF">QR680_004487</name>
</gene>
<sequence length="279" mass="32098">MSLWKRSVEVHFAVSAIDQDGVHRDEMVGVPVGEQLWHLVVLPRFGVWVLPYEIRQQRPTAEAGRGIDLLLLDDWRLFSEIDEDVIVLEAPLCAKSHIDTETLVEHSIHFSVLMCHSPVGTLLILFSTTLFVTGTYHTTPWRWSTTTTTVAPTPEPGWERFGQYSYYYNDDKLQWIHAKLWCLSKGADLVSLHSYEENEFVFALSDTATWIGGYSPYRNTTFIWADGSPWNYTYWQGSKPQNDGNSNCMIYYSYYMKSYSWDTSACESTAPFVCKKKAL</sequence>
<dbReference type="Proteomes" id="UP001175271">
    <property type="component" value="Unassembled WGS sequence"/>
</dbReference>
<accession>A0AA39LT96</accession>
<evidence type="ECO:0000313" key="3">
    <source>
        <dbReference type="Proteomes" id="UP001175271"/>
    </source>
</evidence>
<keyword evidence="3" id="KW-1185">Reference proteome</keyword>
<protein>
    <recommendedName>
        <fullName evidence="1">C-type lectin domain-containing protein</fullName>
    </recommendedName>
</protein>
<organism evidence="2 3">
    <name type="scientific">Steinernema hermaphroditum</name>
    <dbReference type="NCBI Taxonomy" id="289476"/>
    <lineage>
        <taxon>Eukaryota</taxon>
        <taxon>Metazoa</taxon>
        <taxon>Ecdysozoa</taxon>
        <taxon>Nematoda</taxon>
        <taxon>Chromadorea</taxon>
        <taxon>Rhabditida</taxon>
        <taxon>Tylenchina</taxon>
        <taxon>Panagrolaimomorpha</taxon>
        <taxon>Strongyloidoidea</taxon>
        <taxon>Steinernematidae</taxon>
        <taxon>Steinernema</taxon>
    </lineage>
</organism>
<dbReference type="AlphaFoldDB" id="A0AA39LT96"/>
<comment type="caution">
    <text evidence="2">The sequence shown here is derived from an EMBL/GenBank/DDBJ whole genome shotgun (WGS) entry which is preliminary data.</text>
</comment>
<dbReference type="Pfam" id="PF00059">
    <property type="entry name" value="Lectin_C"/>
    <property type="match status" value="1"/>
</dbReference>
<proteinExistence type="predicted"/>
<dbReference type="InterPro" id="IPR050111">
    <property type="entry name" value="C-type_lectin/snaclec_domain"/>
</dbReference>
<dbReference type="InterPro" id="IPR016186">
    <property type="entry name" value="C-type_lectin-like/link_sf"/>
</dbReference>